<dbReference type="CDD" id="cd00452">
    <property type="entry name" value="KDPG_aldolase"/>
    <property type="match status" value="1"/>
</dbReference>
<dbReference type="Pfam" id="PF01081">
    <property type="entry name" value="Aldolase"/>
    <property type="match status" value="1"/>
</dbReference>
<dbReference type="Proteomes" id="UP000664617">
    <property type="component" value="Unassembled WGS sequence"/>
</dbReference>
<dbReference type="InterPro" id="IPR000887">
    <property type="entry name" value="Aldlse_KDPG_KHG"/>
</dbReference>
<comment type="pathway">
    <text evidence="1">Carbohydrate acid metabolism.</text>
</comment>
<evidence type="ECO:0000313" key="6">
    <source>
        <dbReference type="EMBL" id="MBO0611107.1"/>
    </source>
</evidence>
<gene>
    <name evidence="6" type="ORF">J0911_18975</name>
</gene>
<evidence type="ECO:0000313" key="7">
    <source>
        <dbReference type="Proteomes" id="UP000664617"/>
    </source>
</evidence>
<dbReference type="EMBL" id="JAFMPK010000048">
    <property type="protein sequence ID" value="MBO0611107.1"/>
    <property type="molecule type" value="Genomic_DNA"/>
</dbReference>
<sequence length="210" mass="22016">MSAADAIRESRLVAILRSDDTTRLTAAAEVLADEGIRTIEFPLTRPETLHVISTTAARLGTDIHVGAGTVRTIDDARRAIDAGATFLVAPGLSLPVVEYAQQRGVTMLPGVFTPSEADHAAQARAELVKLFPASSHNPEFLRQIRAPLPDVGVMATGGVTLEDAQAWLDAGAAALGIGSPLLGDSLTTGDFDGVRDAARTWRALAAQNAR</sequence>
<proteinExistence type="inferred from homology"/>
<accession>A0ABS3IDK1</accession>
<reference evidence="7" key="2">
    <citation type="submission" date="2023-07" db="EMBL/GenBank/DDBJ databases">
        <title>Myceligenerans salitolerans sp. nov., a halotolerant actinomycete isolated from a salt lake in Xinjiang, China.</title>
        <authorList>
            <person name="Guan T."/>
        </authorList>
    </citation>
    <scope>NUCLEOTIDE SEQUENCE [LARGE SCALE GENOMIC DNA]</scope>
    <source>
        <strain evidence="7">XHU 5031</strain>
    </source>
</reference>
<dbReference type="PANTHER" id="PTHR30246">
    <property type="entry name" value="2-KETO-3-DEOXY-6-PHOSPHOGLUCONATE ALDOLASE"/>
    <property type="match status" value="1"/>
</dbReference>
<protein>
    <submittedName>
        <fullName evidence="6">Bifunctional 4-hydroxy-2-oxoglutarate aldolase/2-dehydro-3-deoxy-phosphogluconate aldolase</fullName>
    </submittedName>
</protein>
<evidence type="ECO:0000256" key="4">
    <source>
        <dbReference type="ARBA" id="ARBA00023239"/>
    </source>
</evidence>
<dbReference type="SUPFAM" id="SSF51569">
    <property type="entry name" value="Aldolase"/>
    <property type="match status" value="1"/>
</dbReference>
<dbReference type="Gene3D" id="3.20.20.70">
    <property type="entry name" value="Aldolase class I"/>
    <property type="match status" value="1"/>
</dbReference>
<dbReference type="InterPro" id="IPR013785">
    <property type="entry name" value="Aldolase_TIM"/>
</dbReference>
<reference evidence="6 7" key="1">
    <citation type="submission" date="2021-03" db="EMBL/GenBank/DDBJ databases">
        <authorList>
            <person name="Xin L."/>
        </authorList>
    </citation>
    <scope>NUCLEOTIDE SEQUENCE [LARGE SCALE GENOMIC DNA]</scope>
    <source>
        <strain evidence="6 7">XHU 5031</strain>
    </source>
</reference>
<evidence type="ECO:0000256" key="1">
    <source>
        <dbReference type="ARBA" id="ARBA00004761"/>
    </source>
</evidence>
<keyword evidence="7" id="KW-1185">Reference proteome</keyword>
<organism evidence="6 7">
    <name type="scientific">Myceligenerans salitolerans</name>
    <dbReference type="NCBI Taxonomy" id="1230528"/>
    <lineage>
        <taxon>Bacteria</taxon>
        <taxon>Bacillati</taxon>
        <taxon>Actinomycetota</taxon>
        <taxon>Actinomycetes</taxon>
        <taxon>Micrococcales</taxon>
        <taxon>Promicromonosporaceae</taxon>
        <taxon>Myceligenerans</taxon>
    </lineage>
</organism>
<comment type="caution">
    <text evidence="6">The sequence shown here is derived from an EMBL/GenBank/DDBJ whole genome shotgun (WGS) entry which is preliminary data.</text>
</comment>
<name>A0ABS3IDK1_9MICO</name>
<comment type="subunit">
    <text evidence="3">Homotrimer.</text>
</comment>
<dbReference type="RefSeq" id="WP_207277050.1">
    <property type="nucleotide sequence ID" value="NZ_JAFMPK010000048.1"/>
</dbReference>
<evidence type="ECO:0000256" key="3">
    <source>
        <dbReference type="ARBA" id="ARBA00011233"/>
    </source>
</evidence>
<keyword evidence="4" id="KW-0456">Lyase</keyword>
<keyword evidence="5" id="KW-0119">Carbohydrate metabolism</keyword>
<dbReference type="PANTHER" id="PTHR30246:SF1">
    <property type="entry name" value="2-DEHYDRO-3-DEOXY-6-PHOSPHOGALACTONATE ALDOLASE-RELATED"/>
    <property type="match status" value="1"/>
</dbReference>
<comment type="similarity">
    <text evidence="2">Belongs to the KHG/KDPG aldolase family.</text>
</comment>
<evidence type="ECO:0000256" key="5">
    <source>
        <dbReference type="ARBA" id="ARBA00023277"/>
    </source>
</evidence>
<evidence type="ECO:0000256" key="2">
    <source>
        <dbReference type="ARBA" id="ARBA00006906"/>
    </source>
</evidence>